<comment type="caution">
    <text evidence="2">The sequence shown here is derived from an EMBL/GenBank/DDBJ whole genome shotgun (WGS) entry which is preliminary data.</text>
</comment>
<dbReference type="Proteomes" id="UP001314170">
    <property type="component" value="Unassembled WGS sequence"/>
</dbReference>
<evidence type="ECO:0000313" key="2">
    <source>
        <dbReference type="EMBL" id="CAK7356382.1"/>
    </source>
</evidence>
<feature type="compositionally biased region" description="Basic and acidic residues" evidence="1">
    <location>
        <begin position="81"/>
        <end position="95"/>
    </location>
</feature>
<sequence>MIANGDKLSSLGFCRRKNNHRNFTDGKNTSSRESKRSRRVKRSVRMVPVKYLQQGNREQVIGVEKNNHRNFTDGKNTSSRSPREVGNEKERSDGP</sequence>
<gene>
    <name evidence="2" type="ORF">DCAF_LOCUS26653</name>
</gene>
<organism evidence="2 3">
    <name type="scientific">Dovyalis caffra</name>
    <dbReference type="NCBI Taxonomy" id="77055"/>
    <lineage>
        <taxon>Eukaryota</taxon>
        <taxon>Viridiplantae</taxon>
        <taxon>Streptophyta</taxon>
        <taxon>Embryophyta</taxon>
        <taxon>Tracheophyta</taxon>
        <taxon>Spermatophyta</taxon>
        <taxon>Magnoliopsida</taxon>
        <taxon>eudicotyledons</taxon>
        <taxon>Gunneridae</taxon>
        <taxon>Pentapetalae</taxon>
        <taxon>rosids</taxon>
        <taxon>fabids</taxon>
        <taxon>Malpighiales</taxon>
        <taxon>Salicaceae</taxon>
        <taxon>Flacourtieae</taxon>
        <taxon>Dovyalis</taxon>
    </lineage>
</organism>
<feature type="compositionally biased region" description="Basic residues" evidence="1">
    <location>
        <begin position="35"/>
        <end position="44"/>
    </location>
</feature>
<reference evidence="2 3" key="1">
    <citation type="submission" date="2024-01" db="EMBL/GenBank/DDBJ databases">
        <authorList>
            <person name="Waweru B."/>
        </authorList>
    </citation>
    <scope>NUCLEOTIDE SEQUENCE [LARGE SCALE GENOMIC DNA]</scope>
</reference>
<name>A0AAV1STN4_9ROSI</name>
<protein>
    <submittedName>
        <fullName evidence="2">Uncharacterized protein</fullName>
    </submittedName>
</protein>
<proteinExistence type="predicted"/>
<accession>A0AAV1STN4</accession>
<feature type="region of interest" description="Disordered" evidence="1">
    <location>
        <begin position="1"/>
        <end position="95"/>
    </location>
</feature>
<evidence type="ECO:0000256" key="1">
    <source>
        <dbReference type="SAM" id="MobiDB-lite"/>
    </source>
</evidence>
<keyword evidence="3" id="KW-1185">Reference proteome</keyword>
<dbReference type="EMBL" id="CAWUPB010001197">
    <property type="protein sequence ID" value="CAK7356382.1"/>
    <property type="molecule type" value="Genomic_DNA"/>
</dbReference>
<feature type="non-terminal residue" evidence="2">
    <location>
        <position position="95"/>
    </location>
</feature>
<dbReference type="AlphaFoldDB" id="A0AAV1STN4"/>
<evidence type="ECO:0000313" key="3">
    <source>
        <dbReference type="Proteomes" id="UP001314170"/>
    </source>
</evidence>